<keyword evidence="2" id="KW-0285">Flavoprotein</keyword>
<dbReference type="Proteomes" id="UP001161757">
    <property type="component" value="Unassembled WGS sequence"/>
</dbReference>
<evidence type="ECO:0000256" key="1">
    <source>
        <dbReference type="ARBA" id="ARBA00009333"/>
    </source>
</evidence>
<dbReference type="InterPro" id="IPR050097">
    <property type="entry name" value="Ferredoxin-NADP_redctase_2"/>
</dbReference>
<dbReference type="Pfam" id="PF07992">
    <property type="entry name" value="Pyr_redox_2"/>
    <property type="match status" value="1"/>
</dbReference>
<evidence type="ECO:0000313" key="6">
    <source>
        <dbReference type="Proteomes" id="UP001161757"/>
    </source>
</evidence>
<reference evidence="5" key="1">
    <citation type="submission" date="2023-01" db="EMBL/GenBank/DDBJ databases">
        <title>Exophiala dermititidis isolated from Cystic Fibrosis Patient.</title>
        <authorList>
            <person name="Kurbessoian T."/>
            <person name="Crocker A."/>
            <person name="Murante D."/>
            <person name="Hogan D.A."/>
            <person name="Stajich J.E."/>
        </authorList>
    </citation>
    <scope>NUCLEOTIDE SEQUENCE</scope>
    <source>
        <strain evidence="5">Ex8</strain>
    </source>
</reference>
<dbReference type="InterPro" id="IPR036188">
    <property type="entry name" value="FAD/NAD-bd_sf"/>
</dbReference>
<evidence type="ECO:0000313" key="5">
    <source>
        <dbReference type="EMBL" id="KAJ8986689.1"/>
    </source>
</evidence>
<evidence type="ECO:0000259" key="4">
    <source>
        <dbReference type="Pfam" id="PF07992"/>
    </source>
</evidence>
<sequence length="340" mass="36235">MASSIKDALIIGAGPAGLSAALGLSRVHLTKIVFTKPRNAGFRNQGAHEIHNVLTRDGTPPAEFRQIARDEIQKYGTTEFVEAEITSLKRVEPENGDGNAGTSSYFEAVDSQGRNWHGRKVILATGSTEVLPTDIPGYKENWPQNIFQCLFCDGHERSHLPAGIIGFSPILAHAAPLLLLLATESSGPPTVFSNGPIPETEPMQKALDNVRALGCKIETRKIAQLVPAQAPDVGVTVVFEDNQRTHVGYLTDRPTTVLASRHLIDQLGLEVETHPIMGENIKGVELGGATKIPGLFIAGDAATPLKAVTNAISSGSNAAAVITQQIAAENLQRKLASRLA</sequence>
<dbReference type="SUPFAM" id="SSF51905">
    <property type="entry name" value="FAD/NAD(P)-binding domain"/>
    <property type="match status" value="1"/>
</dbReference>
<dbReference type="PRINTS" id="PR00469">
    <property type="entry name" value="PNDRDTASEII"/>
</dbReference>
<gene>
    <name evidence="5" type="ORF">HRR80_009279</name>
</gene>
<feature type="domain" description="FAD/NAD(P)-binding" evidence="4">
    <location>
        <begin position="7"/>
        <end position="315"/>
    </location>
</feature>
<protein>
    <recommendedName>
        <fullName evidence="4">FAD/NAD(P)-binding domain-containing protein</fullName>
    </recommendedName>
</protein>
<keyword evidence="3" id="KW-0560">Oxidoreductase</keyword>
<organism evidence="5 6">
    <name type="scientific">Exophiala dermatitidis</name>
    <name type="common">Black yeast-like fungus</name>
    <name type="synonym">Wangiella dermatitidis</name>
    <dbReference type="NCBI Taxonomy" id="5970"/>
    <lineage>
        <taxon>Eukaryota</taxon>
        <taxon>Fungi</taxon>
        <taxon>Dikarya</taxon>
        <taxon>Ascomycota</taxon>
        <taxon>Pezizomycotina</taxon>
        <taxon>Eurotiomycetes</taxon>
        <taxon>Chaetothyriomycetidae</taxon>
        <taxon>Chaetothyriales</taxon>
        <taxon>Herpotrichiellaceae</taxon>
        <taxon>Exophiala</taxon>
    </lineage>
</organism>
<accession>A0AAN6EKA3</accession>
<dbReference type="InterPro" id="IPR023753">
    <property type="entry name" value="FAD/NAD-binding_dom"/>
</dbReference>
<comment type="similarity">
    <text evidence="1">Belongs to the class-II pyridine nucleotide-disulfide oxidoreductase family.</text>
</comment>
<comment type="caution">
    <text evidence="5">The sequence shown here is derived from an EMBL/GenBank/DDBJ whole genome shotgun (WGS) entry which is preliminary data.</text>
</comment>
<dbReference type="EMBL" id="JAJGCB010000033">
    <property type="protein sequence ID" value="KAJ8986689.1"/>
    <property type="molecule type" value="Genomic_DNA"/>
</dbReference>
<name>A0AAN6EKA3_EXODE</name>
<dbReference type="PRINTS" id="PR00368">
    <property type="entry name" value="FADPNR"/>
</dbReference>
<evidence type="ECO:0000256" key="3">
    <source>
        <dbReference type="ARBA" id="ARBA00023002"/>
    </source>
</evidence>
<dbReference type="AlphaFoldDB" id="A0AAN6EKA3"/>
<dbReference type="Gene3D" id="3.50.50.60">
    <property type="entry name" value="FAD/NAD(P)-binding domain"/>
    <property type="match status" value="2"/>
</dbReference>
<dbReference type="PANTHER" id="PTHR48105">
    <property type="entry name" value="THIOREDOXIN REDUCTASE 1-RELATED-RELATED"/>
    <property type="match status" value="1"/>
</dbReference>
<evidence type="ECO:0000256" key="2">
    <source>
        <dbReference type="ARBA" id="ARBA00022630"/>
    </source>
</evidence>
<dbReference type="GO" id="GO:0016491">
    <property type="term" value="F:oxidoreductase activity"/>
    <property type="evidence" value="ECO:0007669"/>
    <property type="project" value="UniProtKB-KW"/>
</dbReference>
<proteinExistence type="inferred from homology"/>
<dbReference type="GO" id="GO:0097237">
    <property type="term" value="P:cellular response to toxic substance"/>
    <property type="evidence" value="ECO:0007669"/>
    <property type="project" value="UniProtKB-ARBA"/>
</dbReference>